<name>A0ABQ8FMT8_9FUNG</name>
<evidence type="ECO:0000259" key="4">
    <source>
        <dbReference type="Pfam" id="PF07557"/>
    </source>
</evidence>
<reference evidence="5 6" key="1">
    <citation type="submission" date="2021-02" db="EMBL/GenBank/DDBJ databases">
        <title>Variation within the Batrachochytrium salamandrivorans European outbreak.</title>
        <authorList>
            <person name="Kelly M."/>
            <person name="Pasmans F."/>
            <person name="Shea T.P."/>
            <person name="Munoz J.F."/>
            <person name="Carranza S."/>
            <person name="Cuomo C.A."/>
            <person name="Martel A."/>
        </authorList>
    </citation>
    <scope>NUCLEOTIDE SEQUENCE [LARGE SCALE GENOMIC DNA]</scope>
    <source>
        <strain evidence="5 6">AMFP18/2</strain>
    </source>
</reference>
<keyword evidence="6" id="KW-1185">Reference proteome</keyword>
<feature type="coiled-coil region" evidence="3">
    <location>
        <begin position="36"/>
        <end position="63"/>
    </location>
</feature>
<comment type="caution">
    <text evidence="5">The sequence shown here is derived from an EMBL/GenBank/DDBJ whole genome shotgun (WGS) entry which is preliminary data.</text>
</comment>
<sequence length="329" mass="36959">MDPKLRINTKYAAIVRRMEREKAEMQCEIFSKTAAALDLRVKLDDAQCRIAELEQKQLQARGLPSMKDLRNASQATILAYRGICHAFEKATEIFDHHAMPGLEVISQLGLQFQEHTKDTDGNNVHPDQICTASSTTVNPHQKGQIVPSTLLNTRPPSYPPRSARNRKTIELISKDTHINSSDASMLLFDFRLHTILEATENAETSDKDIPVCSSLQVNLATSTDNESADLLASPIHLASLSLTDNLDHHDYSHSPENQHYNEAIGKLNGMDKQPTTLMADDYNITDTAYSPTKNFATVPSMRPMRRRSLITVNYKLPSLKVKMRNAKRH</sequence>
<gene>
    <name evidence="5" type="ORF">BASA50_001911</name>
</gene>
<keyword evidence="3" id="KW-0175">Coiled coil</keyword>
<accession>A0ABQ8FMT8</accession>
<evidence type="ECO:0000313" key="5">
    <source>
        <dbReference type="EMBL" id="KAH6601016.1"/>
    </source>
</evidence>
<dbReference type="Proteomes" id="UP001648503">
    <property type="component" value="Unassembled WGS sequence"/>
</dbReference>
<proteinExistence type="inferred from homology"/>
<evidence type="ECO:0000256" key="3">
    <source>
        <dbReference type="SAM" id="Coils"/>
    </source>
</evidence>
<evidence type="ECO:0000256" key="2">
    <source>
        <dbReference type="ARBA" id="ARBA00022829"/>
    </source>
</evidence>
<keyword evidence="2" id="KW-0159">Chromosome partition</keyword>
<comment type="similarity">
    <text evidence="1">Belongs to the shugoshin family.</text>
</comment>
<organism evidence="5 6">
    <name type="scientific">Batrachochytrium salamandrivorans</name>
    <dbReference type="NCBI Taxonomy" id="1357716"/>
    <lineage>
        <taxon>Eukaryota</taxon>
        <taxon>Fungi</taxon>
        <taxon>Fungi incertae sedis</taxon>
        <taxon>Chytridiomycota</taxon>
        <taxon>Chytridiomycota incertae sedis</taxon>
        <taxon>Chytridiomycetes</taxon>
        <taxon>Rhizophydiales</taxon>
        <taxon>Rhizophydiales incertae sedis</taxon>
        <taxon>Batrachochytrium</taxon>
    </lineage>
</organism>
<dbReference type="Pfam" id="PF07557">
    <property type="entry name" value="Shugoshin_C"/>
    <property type="match status" value="1"/>
</dbReference>
<evidence type="ECO:0000313" key="6">
    <source>
        <dbReference type="Proteomes" id="UP001648503"/>
    </source>
</evidence>
<dbReference type="InterPro" id="IPR011515">
    <property type="entry name" value="Shugoshin_C"/>
</dbReference>
<protein>
    <recommendedName>
        <fullName evidence="4">Shugoshin C-terminal domain-containing protein</fullName>
    </recommendedName>
</protein>
<dbReference type="EMBL" id="JAFCIX010000022">
    <property type="protein sequence ID" value="KAH6601016.1"/>
    <property type="molecule type" value="Genomic_DNA"/>
</dbReference>
<feature type="domain" description="Shugoshin C-terminal" evidence="4">
    <location>
        <begin position="305"/>
        <end position="325"/>
    </location>
</feature>
<evidence type="ECO:0000256" key="1">
    <source>
        <dbReference type="ARBA" id="ARBA00010845"/>
    </source>
</evidence>